<dbReference type="EMBL" id="JAGHQM010000835">
    <property type="protein sequence ID" value="KAH0558475.1"/>
    <property type="molecule type" value="Genomic_DNA"/>
</dbReference>
<name>A0A9P8LAD0_9PEZI</name>
<comment type="caution">
    <text evidence="2">The sequence shown here is derived from an EMBL/GenBank/DDBJ whole genome shotgun (WGS) entry which is preliminary data.</text>
</comment>
<protein>
    <submittedName>
        <fullName evidence="2">Uncharacterized protein</fullName>
    </submittedName>
</protein>
<gene>
    <name evidence="2" type="ORF">GP486_004871</name>
</gene>
<proteinExistence type="predicted"/>
<accession>A0A9P8LAD0</accession>
<sequence>MFFFSGREPADLEAQNEKTALPPPPPPPQSPAGSTDSATVVGSGPNSPQPQQDGGWFRTLWRSATFVEDDGVGAWRRGKRGPLPEQHITR</sequence>
<feature type="compositionally biased region" description="Pro residues" evidence="1">
    <location>
        <begin position="21"/>
        <end position="30"/>
    </location>
</feature>
<dbReference type="Proteomes" id="UP000750711">
    <property type="component" value="Unassembled WGS sequence"/>
</dbReference>
<dbReference type="AlphaFoldDB" id="A0A9P8LAD0"/>
<evidence type="ECO:0000256" key="1">
    <source>
        <dbReference type="SAM" id="MobiDB-lite"/>
    </source>
</evidence>
<evidence type="ECO:0000313" key="3">
    <source>
        <dbReference type="Proteomes" id="UP000750711"/>
    </source>
</evidence>
<feature type="compositionally biased region" description="Polar residues" evidence="1">
    <location>
        <begin position="31"/>
        <end position="52"/>
    </location>
</feature>
<feature type="non-terminal residue" evidence="2">
    <location>
        <position position="90"/>
    </location>
</feature>
<keyword evidence="3" id="KW-1185">Reference proteome</keyword>
<evidence type="ECO:0000313" key="2">
    <source>
        <dbReference type="EMBL" id="KAH0558475.1"/>
    </source>
</evidence>
<reference evidence="2" key="1">
    <citation type="submission" date="2021-03" db="EMBL/GenBank/DDBJ databases">
        <title>Comparative genomics and phylogenomic investigation of the class Geoglossomycetes provide insights into ecological specialization and systematics.</title>
        <authorList>
            <person name="Melie T."/>
            <person name="Pirro S."/>
            <person name="Miller A.N."/>
            <person name="Quandt A."/>
        </authorList>
    </citation>
    <scope>NUCLEOTIDE SEQUENCE</scope>
    <source>
        <strain evidence="2">CAQ_001_2017</strain>
    </source>
</reference>
<feature type="region of interest" description="Disordered" evidence="1">
    <location>
        <begin position="1"/>
        <end position="56"/>
    </location>
</feature>
<feature type="region of interest" description="Disordered" evidence="1">
    <location>
        <begin position="70"/>
        <end position="90"/>
    </location>
</feature>
<organism evidence="2 3">
    <name type="scientific">Trichoglossum hirsutum</name>
    <dbReference type="NCBI Taxonomy" id="265104"/>
    <lineage>
        <taxon>Eukaryota</taxon>
        <taxon>Fungi</taxon>
        <taxon>Dikarya</taxon>
        <taxon>Ascomycota</taxon>
        <taxon>Pezizomycotina</taxon>
        <taxon>Geoglossomycetes</taxon>
        <taxon>Geoglossales</taxon>
        <taxon>Geoglossaceae</taxon>
        <taxon>Trichoglossum</taxon>
    </lineage>
</organism>